<dbReference type="GO" id="GO:0006355">
    <property type="term" value="P:regulation of DNA-templated transcription"/>
    <property type="evidence" value="ECO:0007669"/>
    <property type="project" value="InterPro"/>
</dbReference>
<dbReference type="SUPFAM" id="SSF90073">
    <property type="entry name" value="GCM domain"/>
    <property type="match status" value="1"/>
</dbReference>
<reference evidence="3" key="1">
    <citation type="submission" date="2015-04" db="EMBL/GenBank/DDBJ databases">
        <title>The genome sequence of the plant pathogenic Rhizarian Plasmodiophora brassicae reveals insights in its biotrophic life cycle and the origin of chitin synthesis.</title>
        <authorList>
            <person name="Schwelm A."/>
            <person name="Fogelqvist J."/>
            <person name="Knaust A."/>
            <person name="Julke S."/>
            <person name="Lilja T."/>
            <person name="Dhandapani V."/>
            <person name="Bonilla-Rosso G."/>
            <person name="Karlsson M."/>
            <person name="Shevchenko A."/>
            <person name="Choi S.R."/>
            <person name="Kim H.G."/>
            <person name="Park J.Y."/>
            <person name="Lim Y.P."/>
            <person name="Ludwig-Muller J."/>
            <person name="Dixelius C."/>
        </authorList>
    </citation>
    <scope>NUCLEOTIDE SEQUENCE</scope>
    <source>
        <tissue evidence="3">Potato root galls</tissue>
    </source>
</reference>
<sequence length="1082" mass="121737">MGDSEQLIINLCRFALSLARQQVPAELAAAFRNDTSLFSNNLHANMAGVAQKTGQGDDSGVGSYSADFEDVPGEISFSEPCSSVVEQVLDKKCFSEPASNVVNEVPSNKCFPEADVNEYPDGNICWTSTIPENYSAIDITVGWAMVVYNQYRTKSGKRTIKKSCLGVYVCPIEGCVFVERPRLPRKNKFKGCDPRPPQGLCVVHQLNLVHVKCHATLFADHHEHKIKFTHNGNHNHLRPHPIRLTPSAHASLKQIVEIAPELKPKSLLIGTATRPSVGTLHKALNNLDRTAYHRKKILSSCRGTTSTIGKLATYEANVGKSIFVSSSFLGSCGHICIQTDLMREFLVDNVNPMETDCIEGFLIDAECPNLSLMVTSSFNDIIDRTIPLLVTIVFGRTAQHYQCHFDNLLKPFQFLSVADFSQRFPGMTCDFSAAERAAFEQSVYANVPFATENSIVLERHYRFCEVHFMRSISRISGNHGVVAPDREQEFKQLARSLLVNRPLSSFQSIIDNLKRSFPKADRWLQWHCHPLRAKHIFPAMSDSDLSAMRPNTNAQESLGGDLQRNAVTKHLTVMGAVDHIYRYVSNVEIDYGLAKAGQPLRYVRSQRSRKQSYSNDGRPPDTSKKLLGKRKLPGVIGRPRGSKNKIPKLGNKIDFQSFGIWWSFKTADVDVTNTCALDTCLMILYFAREFRLITIPTSSKLLHECLDLLDKAEYKRSRLRWMTEAMEKRPEGSVDLTCDVVDVIGRLSDQFAFEIEFDAACSSPVCPRQRCYMWKNQSINFTSDVHAVTTERVVDLLINDAGYHCNAQFPNNDISEVDRQHRHEMTMLTENHGGNDILNDPKAEIPMMWRCNGHNTRRSFRVKTASALLRVETVCPSLTSLANIDRRILFGDVEYSLFAVIMFNGFHFTGLILPQGGGLYYDGMKRPCLRWVNISTFIFPSGYRVAHSLYKRVNLDCMDTGSTDGTSSSSSHQISKLVKKTTERLTKKPSLKKPPIGLSVHTVSMRGKKPQCKSCSDYIERGESRLVSRQVTNAERGWCSIKSYHVLHQCLQAAIDERELTLNSLEVLLKDDLLNSCVLQEF</sequence>
<dbReference type="InterPro" id="IPR003902">
    <property type="entry name" value="Tscrpt_reg_GCM"/>
</dbReference>
<dbReference type="InterPro" id="IPR043020">
    <property type="entry name" value="GCM_large"/>
</dbReference>
<evidence type="ECO:0000259" key="2">
    <source>
        <dbReference type="PROSITE" id="PS50807"/>
    </source>
</evidence>
<feature type="region of interest" description="Disordered" evidence="1">
    <location>
        <begin position="602"/>
        <end position="632"/>
    </location>
</feature>
<dbReference type="AlphaFoldDB" id="A0A0H5R1N7"/>
<dbReference type="GO" id="GO:0003677">
    <property type="term" value="F:DNA binding"/>
    <property type="evidence" value="ECO:0007669"/>
    <property type="project" value="InterPro"/>
</dbReference>
<dbReference type="PROSITE" id="PS50807">
    <property type="entry name" value="GCM"/>
    <property type="match status" value="1"/>
</dbReference>
<evidence type="ECO:0000256" key="1">
    <source>
        <dbReference type="SAM" id="MobiDB-lite"/>
    </source>
</evidence>
<protein>
    <recommendedName>
        <fullName evidence="2">GCM domain-containing protein</fullName>
    </recommendedName>
</protein>
<accession>A0A0H5R1N7</accession>
<name>A0A0H5R1N7_9EUKA</name>
<dbReference type="Pfam" id="PF03615">
    <property type="entry name" value="GCM"/>
    <property type="match status" value="1"/>
</dbReference>
<dbReference type="Gene3D" id="3.30.70.3530">
    <property type="entry name" value="GCM motif"/>
    <property type="match status" value="1"/>
</dbReference>
<dbReference type="Gene3D" id="2.20.25.670">
    <property type="entry name" value="GCM domain, large subdomain"/>
    <property type="match status" value="1"/>
</dbReference>
<evidence type="ECO:0000313" key="3">
    <source>
        <dbReference type="EMBL" id="CRZ08148.1"/>
    </source>
</evidence>
<dbReference type="InterPro" id="IPR043021">
    <property type="entry name" value="GCM_small"/>
</dbReference>
<dbReference type="EMBL" id="HACM01007706">
    <property type="protein sequence ID" value="CRZ08148.1"/>
    <property type="molecule type" value="Transcribed_RNA"/>
</dbReference>
<organism evidence="3">
    <name type="scientific">Spongospora subterranea</name>
    <dbReference type="NCBI Taxonomy" id="70186"/>
    <lineage>
        <taxon>Eukaryota</taxon>
        <taxon>Sar</taxon>
        <taxon>Rhizaria</taxon>
        <taxon>Endomyxa</taxon>
        <taxon>Phytomyxea</taxon>
        <taxon>Plasmodiophorida</taxon>
        <taxon>Plasmodiophoridae</taxon>
        <taxon>Spongospora</taxon>
    </lineage>
</organism>
<dbReference type="InterPro" id="IPR036115">
    <property type="entry name" value="GCM_dom_sf"/>
</dbReference>
<proteinExistence type="predicted"/>
<feature type="domain" description="GCM" evidence="2">
    <location>
        <begin position="103"/>
        <end position="252"/>
    </location>
</feature>